<protein>
    <submittedName>
        <fullName evidence="1">3140_t:CDS:1</fullName>
    </submittedName>
</protein>
<dbReference type="OrthoDB" id="2307807at2759"/>
<gene>
    <name evidence="1" type="ORF">DEBURN_LOCUS5523</name>
</gene>
<sequence>MFRSELFSTFDLARYKLLAIKRQEGIEEFCKGEPSISVKHHLIDGKIEAYEMPLNHHSLVQGELIYIMRSWSNQLLAMSETDIIVNANTQAVNSTGNPHPTLVAEIGSTESLNHMHDRVARYFSQRTTIQIYIAIKLFPKCRGETFVLLALLYLRSNQNPTIPSIASSFGTANLHPSTRTYLQNTVQATITDIPTVSLFDDVPGNPSGVPVNFHIDLWTLQNRFSAGL</sequence>
<reference evidence="1" key="1">
    <citation type="submission" date="2021-06" db="EMBL/GenBank/DDBJ databases">
        <authorList>
            <person name="Kallberg Y."/>
            <person name="Tangrot J."/>
            <person name="Rosling A."/>
        </authorList>
    </citation>
    <scope>NUCLEOTIDE SEQUENCE</scope>
    <source>
        <strain evidence="1">AZ414A</strain>
    </source>
</reference>
<evidence type="ECO:0000313" key="2">
    <source>
        <dbReference type="Proteomes" id="UP000789706"/>
    </source>
</evidence>
<organism evidence="1 2">
    <name type="scientific">Diversispora eburnea</name>
    <dbReference type="NCBI Taxonomy" id="1213867"/>
    <lineage>
        <taxon>Eukaryota</taxon>
        <taxon>Fungi</taxon>
        <taxon>Fungi incertae sedis</taxon>
        <taxon>Mucoromycota</taxon>
        <taxon>Glomeromycotina</taxon>
        <taxon>Glomeromycetes</taxon>
        <taxon>Diversisporales</taxon>
        <taxon>Diversisporaceae</taxon>
        <taxon>Diversispora</taxon>
    </lineage>
</organism>
<accession>A0A9N9A664</accession>
<keyword evidence="2" id="KW-1185">Reference proteome</keyword>
<dbReference type="EMBL" id="CAJVPK010000497">
    <property type="protein sequence ID" value="CAG8518133.1"/>
    <property type="molecule type" value="Genomic_DNA"/>
</dbReference>
<proteinExistence type="predicted"/>
<comment type="caution">
    <text evidence="1">The sequence shown here is derived from an EMBL/GenBank/DDBJ whole genome shotgun (WGS) entry which is preliminary data.</text>
</comment>
<dbReference type="Proteomes" id="UP000789706">
    <property type="component" value="Unassembled WGS sequence"/>
</dbReference>
<dbReference type="AlphaFoldDB" id="A0A9N9A664"/>
<name>A0A9N9A664_9GLOM</name>
<evidence type="ECO:0000313" key="1">
    <source>
        <dbReference type="EMBL" id="CAG8518133.1"/>
    </source>
</evidence>